<name>K1PLT5_MAGGI</name>
<gene>
    <name evidence="1" type="ORF">CGI_10001675</name>
</gene>
<protein>
    <submittedName>
        <fullName evidence="1">Uncharacterized protein</fullName>
    </submittedName>
</protein>
<organism evidence="1">
    <name type="scientific">Magallana gigas</name>
    <name type="common">Pacific oyster</name>
    <name type="synonym">Crassostrea gigas</name>
    <dbReference type="NCBI Taxonomy" id="29159"/>
    <lineage>
        <taxon>Eukaryota</taxon>
        <taxon>Metazoa</taxon>
        <taxon>Spiralia</taxon>
        <taxon>Lophotrochozoa</taxon>
        <taxon>Mollusca</taxon>
        <taxon>Bivalvia</taxon>
        <taxon>Autobranchia</taxon>
        <taxon>Pteriomorphia</taxon>
        <taxon>Ostreida</taxon>
        <taxon>Ostreoidea</taxon>
        <taxon>Ostreidae</taxon>
        <taxon>Magallana</taxon>
    </lineage>
</organism>
<accession>K1PLT5</accession>
<dbReference type="HOGENOM" id="CLU_1733262_0_0_1"/>
<dbReference type="EMBL" id="JH816524">
    <property type="protein sequence ID" value="EKC22683.1"/>
    <property type="molecule type" value="Genomic_DNA"/>
</dbReference>
<reference evidence="1" key="1">
    <citation type="journal article" date="2012" name="Nature">
        <title>The oyster genome reveals stress adaptation and complexity of shell formation.</title>
        <authorList>
            <person name="Zhang G."/>
            <person name="Fang X."/>
            <person name="Guo X."/>
            <person name="Li L."/>
            <person name="Luo R."/>
            <person name="Xu F."/>
            <person name="Yang P."/>
            <person name="Zhang L."/>
            <person name="Wang X."/>
            <person name="Qi H."/>
            <person name="Xiong Z."/>
            <person name="Que H."/>
            <person name="Xie Y."/>
            <person name="Holland P.W."/>
            <person name="Paps J."/>
            <person name="Zhu Y."/>
            <person name="Wu F."/>
            <person name="Chen Y."/>
            <person name="Wang J."/>
            <person name="Peng C."/>
            <person name="Meng J."/>
            <person name="Yang L."/>
            <person name="Liu J."/>
            <person name="Wen B."/>
            <person name="Zhang N."/>
            <person name="Huang Z."/>
            <person name="Zhu Q."/>
            <person name="Feng Y."/>
            <person name="Mount A."/>
            <person name="Hedgecock D."/>
            <person name="Xu Z."/>
            <person name="Liu Y."/>
            <person name="Domazet-Loso T."/>
            <person name="Du Y."/>
            <person name="Sun X."/>
            <person name="Zhang S."/>
            <person name="Liu B."/>
            <person name="Cheng P."/>
            <person name="Jiang X."/>
            <person name="Li J."/>
            <person name="Fan D."/>
            <person name="Wang W."/>
            <person name="Fu W."/>
            <person name="Wang T."/>
            <person name="Wang B."/>
            <person name="Zhang J."/>
            <person name="Peng Z."/>
            <person name="Li Y."/>
            <person name="Li N."/>
            <person name="Wang J."/>
            <person name="Chen M."/>
            <person name="He Y."/>
            <person name="Tan F."/>
            <person name="Song X."/>
            <person name="Zheng Q."/>
            <person name="Huang R."/>
            <person name="Yang H."/>
            <person name="Du X."/>
            <person name="Chen L."/>
            <person name="Yang M."/>
            <person name="Gaffney P.M."/>
            <person name="Wang S."/>
            <person name="Luo L."/>
            <person name="She Z."/>
            <person name="Ming Y."/>
            <person name="Huang W."/>
            <person name="Zhang S."/>
            <person name="Huang B."/>
            <person name="Zhang Y."/>
            <person name="Qu T."/>
            <person name="Ni P."/>
            <person name="Miao G."/>
            <person name="Wang J."/>
            <person name="Wang Q."/>
            <person name="Steinberg C.E."/>
            <person name="Wang H."/>
            <person name="Li N."/>
            <person name="Qian L."/>
            <person name="Zhang G."/>
            <person name="Li Y."/>
            <person name="Yang H."/>
            <person name="Liu X."/>
            <person name="Wang J."/>
            <person name="Yin Y."/>
            <person name="Wang J."/>
        </authorList>
    </citation>
    <scope>NUCLEOTIDE SEQUENCE [LARGE SCALE GENOMIC DNA]</scope>
    <source>
        <strain evidence="1">05x7-T-G4-1.051#20</strain>
    </source>
</reference>
<sequence length="151" mass="17553">MALKEKVEDPAPFARFILFELYDKMRTDETHGDQGVFSTSEDNQRYVSATCTEEPGFYLEKDSHGSRTTNETLIEDPGYDDNNFTFQIKKKSNSRLQVSYEFSDEDKEQDLDIEALLQLWETFNDLMESLRSLPGTSAFKNEETFQKEAME</sequence>
<dbReference type="InParanoid" id="K1PLT5"/>
<dbReference type="AlphaFoldDB" id="K1PLT5"/>
<evidence type="ECO:0000313" key="1">
    <source>
        <dbReference type="EMBL" id="EKC22683.1"/>
    </source>
</evidence>
<proteinExistence type="predicted"/>